<gene>
    <name evidence="1" type="ordered locus">SACOL0210</name>
</gene>
<evidence type="ECO:0000313" key="1">
    <source>
        <dbReference type="EMBL" id="AAW38768.1"/>
    </source>
</evidence>
<proteinExistence type="predicted"/>
<dbReference type="AlphaFoldDB" id="A0A0H2X168"/>
<sequence length="46" mass="5412">MFNHYISHSFINKTKLLQPASTSTGFNFSLLHSITKRIRFIQNQPF</sequence>
<dbReference type="Proteomes" id="UP000000530">
    <property type="component" value="Chromosome"/>
</dbReference>
<evidence type="ECO:0000313" key="2">
    <source>
        <dbReference type="Proteomes" id="UP000000530"/>
    </source>
</evidence>
<dbReference type="EMBL" id="CP000046">
    <property type="protein sequence ID" value="AAW38768.1"/>
    <property type="molecule type" value="Genomic_DNA"/>
</dbReference>
<reference evidence="1 2" key="1">
    <citation type="journal article" date="2005" name="J. Bacteriol.">
        <title>Insights on evolution of virulence and resistance from the complete genome analysis of an early methicillin-resistant Staphylococcus aureus strain and a biofilm-producing methicillin-resistant Staphylococcus epidermidis strain.</title>
        <authorList>
            <person name="Gill S.R."/>
            <person name="Fouts D.E."/>
            <person name="Archer G.L."/>
            <person name="Mongodin E.F."/>
            <person name="Deboy R.T."/>
            <person name="Ravel J."/>
            <person name="Paulsen I.T."/>
            <person name="Kolonay J.F."/>
            <person name="Brinkac L."/>
            <person name="Beanan M."/>
            <person name="Dodson R.J."/>
            <person name="Daugherty S.C."/>
            <person name="Madupu R."/>
            <person name="Angiuoli S.V."/>
            <person name="Durkin A.S."/>
            <person name="Haft D.H."/>
            <person name="Vamathevan J."/>
            <person name="Khouri H."/>
            <person name="Utterback T."/>
            <person name="Lee C."/>
            <person name="Dimitrov G."/>
            <person name="Jiang L."/>
            <person name="Qin H."/>
            <person name="Weidman J."/>
            <person name="Tran K."/>
            <person name="Kang K."/>
            <person name="Hance I.R."/>
            <person name="Nelson K.E."/>
            <person name="Fraser C.M."/>
        </authorList>
    </citation>
    <scope>NUCLEOTIDE SEQUENCE [LARGE SCALE GENOMIC DNA]</scope>
    <source>
        <strain evidence="1 2">COL</strain>
    </source>
</reference>
<dbReference type="HOGENOM" id="CLU_3189207_0_0_9"/>
<protein>
    <submittedName>
        <fullName evidence="1">Uncharacterized protein</fullName>
    </submittedName>
</protein>
<dbReference type="KEGG" id="sac:SACOL0210"/>
<organism evidence="1 2">
    <name type="scientific">Staphylococcus aureus (strain COL)</name>
    <dbReference type="NCBI Taxonomy" id="93062"/>
    <lineage>
        <taxon>Bacteria</taxon>
        <taxon>Bacillati</taxon>
        <taxon>Bacillota</taxon>
        <taxon>Bacilli</taxon>
        <taxon>Bacillales</taxon>
        <taxon>Staphylococcaceae</taxon>
        <taxon>Staphylococcus</taxon>
    </lineage>
</organism>
<name>A0A0H2X168_STAAC</name>
<accession>A0A0H2X168</accession>